<comment type="caution">
    <text evidence="12">The sequence shown here is derived from an EMBL/GenBank/DDBJ whole genome shotgun (WGS) entry which is preliminary data.</text>
</comment>
<dbReference type="GO" id="GO:0055085">
    <property type="term" value="P:transmembrane transport"/>
    <property type="evidence" value="ECO:0007669"/>
    <property type="project" value="InterPro"/>
</dbReference>
<evidence type="ECO:0000256" key="10">
    <source>
        <dbReference type="RuleBase" id="RU003943"/>
    </source>
</evidence>
<comment type="subcellular location">
    <subcellularLocation>
        <location evidence="1 10">Cell membrane</location>
        <topology evidence="1 10">Multi-pass membrane protein</topology>
    </subcellularLocation>
</comment>
<evidence type="ECO:0000256" key="11">
    <source>
        <dbReference type="SAM" id="Phobius"/>
    </source>
</evidence>
<dbReference type="GO" id="GO:0071281">
    <property type="term" value="P:cellular response to iron ion"/>
    <property type="evidence" value="ECO:0007669"/>
    <property type="project" value="UniProtKB-ARBA"/>
</dbReference>
<evidence type="ECO:0000313" key="12">
    <source>
        <dbReference type="EMBL" id="MBA4493336.1"/>
    </source>
</evidence>
<evidence type="ECO:0000256" key="2">
    <source>
        <dbReference type="ARBA" id="ARBA00008034"/>
    </source>
</evidence>
<dbReference type="Gene3D" id="1.10.3470.10">
    <property type="entry name" value="ABC transporter involved in vitamin B12 uptake, BtuC"/>
    <property type="match status" value="1"/>
</dbReference>
<dbReference type="SUPFAM" id="SSF81345">
    <property type="entry name" value="ABC transporter involved in vitamin B12 uptake, BtuC"/>
    <property type="match status" value="1"/>
</dbReference>
<comment type="similarity">
    <text evidence="2 10">Belongs to the ABC-3 integral membrane protein family.</text>
</comment>
<keyword evidence="13" id="KW-1185">Reference proteome</keyword>
<evidence type="ECO:0000256" key="6">
    <source>
        <dbReference type="ARBA" id="ARBA00022989"/>
    </source>
</evidence>
<evidence type="ECO:0000256" key="3">
    <source>
        <dbReference type="ARBA" id="ARBA00022448"/>
    </source>
</evidence>
<evidence type="ECO:0000256" key="1">
    <source>
        <dbReference type="ARBA" id="ARBA00004651"/>
    </source>
</evidence>
<keyword evidence="6 11" id="KW-1133">Transmembrane helix</keyword>
<keyword evidence="4" id="KW-1003">Cell membrane</keyword>
<protein>
    <recommendedName>
        <fullName evidence="9">Manganese transport system membrane protein MntC</fullName>
    </recommendedName>
</protein>
<keyword evidence="5 10" id="KW-0812">Transmembrane</keyword>
<feature type="transmembrane region" description="Helical" evidence="11">
    <location>
        <begin position="234"/>
        <end position="256"/>
    </location>
</feature>
<evidence type="ECO:0000256" key="9">
    <source>
        <dbReference type="ARBA" id="ARBA00073179"/>
    </source>
</evidence>
<comment type="function">
    <text evidence="8">This protein is probably a component of a manganese permease, a binding protein-dependent, ATP-driven transport system.</text>
</comment>
<evidence type="ECO:0000256" key="5">
    <source>
        <dbReference type="ARBA" id="ARBA00022692"/>
    </source>
</evidence>
<accession>A0A7W2A6F8</accession>
<dbReference type="FunFam" id="1.10.3470.10:FF:000003">
    <property type="entry name" value="Iron ABC transporter permease SitD"/>
    <property type="match status" value="1"/>
</dbReference>
<feature type="transmembrane region" description="Helical" evidence="11">
    <location>
        <begin position="46"/>
        <end position="64"/>
    </location>
</feature>
<dbReference type="PANTHER" id="PTHR30477">
    <property type="entry name" value="ABC-TRANSPORTER METAL-BINDING PROTEIN"/>
    <property type="match status" value="1"/>
</dbReference>
<feature type="transmembrane region" description="Helical" evidence="11">
    <location>
        <begin position="70"/>
        <end position="90"/>
    </location>
</feature>
<gene>
    <name evidence="12" type="ORF">H1191_03315</name>
</gene>
<dbReference type="GO" id="GO:0043190">
    <property type="term" value="C:ATP-binding cassette (ABC) transporter complex"/>
    <property type="evidence" value="ECO:0007669"/>
    <property type="project" value="InterPro"/>
</dbReference>
<name>A0A7W2A6F8_9BACL</name>
<dbReference type="PANTHER" id="PTHR30477:SF3">
    <property type="entry name" value="METAL TRANSPORT SYSTEM MEMBRANE PROTEIN CT_069-RELATED"/>
    <property type="match status" value="1"/>
</dbReference>
<feature type="transmembrane region" description="Helical" evidence="11">
    <location>
        <begin position="262"/>
        <end position="280"/>
    </location>
</feature>
<dbReference type="RefSeq" id="WP_181750578.1">
    <property type="nucleotide sequence ID" value="NZ_JACEIQ010000002.1"/>
</dbReference>
<feature type="transmembrane region" description="Helical" evidence="11">
    <location>
        <begin position="16"/>
        <end position="39"/>
    </location>
</feature>
<dbReference type="EMBL" id="JACEIQ010000002">
    <property type="protein sequence ID" value="MBA4493336.1"/>
    <property type="molecule type" value="Genomic_DNA"/>
</dbReference>
<evidence type="ECO:0000256" key="7">
    <source>
        <dbReference type="ARBA" id="ARBA00023136"/>
    </source>
</evidence>
<keyword evidence="7 11" id="KW-0472">Membrane</keyword>
<feature type="transmembrane region" description="Helical" evidence="11">
    <location>
        <begin position="102"/>
        <end position="120"/>
    </location>
</feature>
<sequence>MDFLKLIQQFIQDPNAFWVLSGTTLLGLCSGVLGSFAFLRKRGLMGDVLAHAALPGICMAFMITGSKNPFLFLIGAMITGIFASLCIGWITRFSRIKEDTALGLVLSVFFGLGIVLLTQIQHSDNGNQSGLDKFLFGQSASMVGSDVQMMGTVAIILLILCSLFFKELKLLCFDASFGRSLGFPTGRLDFLLMLFLVVAVVIGLQAAGVVLMAALLITPAAAARYWTERLNRMIIISACMGSLSGMLGTFISSVGYNLSTGPVIVLAATVMFILSMVFAPRRGLLAKWLRLLKTRNQVAKDNLIVWLYETMETERTDFVSLDQLKQHHRISSRVLTGLERSRLLTVERTGGKETLIRFTETGWKKAYDTVLTKRMLEVWLMHEGDLESKLPAGEVISKDQIPEGLVPQLYSLLVRHKREPKRCRPPAASSVQERVSS</sequence>
<dbReference type="Pfam" id="PF00950">
    <property type="entry name" value="ABC-3"/>
    <property type="match status" value="1"/>
</dbReference>
<dbReference type="GO" id="GO:0010043">
    <property type="term" value="P:response to zinc ion"/>
    <property type="evidence" value="ECO:0007669"/>
    <property type="project" value="TreeGrafter"/>
</dbReference>
<proteinExistence type="inferred from homology"/>
<dbReference type="Proteomes" id="UP000535491">
    <property type="component" value="Unassembled WGS sequence"/>
</dbReference>
<reference evidence="12 13" key="1">
    <citation type="submission" date="2020-07" db="EMBL/GenBank/DDBJ databases">
        <authorList>
            <person name="Feng H."/>
        </authorList>
    </citation>
    <scope>NUCLEOTIDE SEQUENCE [LARGE SCALE GENOMIC DNA]</scope>
    <source>
        <strain evidence="13">s-10</strain>
    </source>
</reference>
<evidence type="ECO:0000256" key="8">
    <source>
        <dbReference type="ARBA" id="ARBA00057828"/>
    </source>
</evidence>
<dbReference type="CDD" id="cd06550">
    <property type="entry name" value="TM_ABC_iron-siderophores_like"/>
    <property type="match status" value="1"/>
</dbReference>
<dbReference type="AlphaFoldDB" id="A0A7W2A6F8"/>
<dbReference type="InterPro" id="IPR001626">
    <property type="entry name" value="ABC_TroCD"/>
</dbReference>
<feature type="transmembrane region" description="Helical" evidence="11">
    <location>
        <begin position="140"/>
        <end position="165"/>
    </location>
</feature>
<keyword evidence="3 10" id="KW-0813">Transport</keyword>
<evidence type="ECO:0000313" key="13">
    <source>
        <dbReference type="Proteomes" id="UP000535491"/>
    </source>
</evidence>
<dbReference type="InterPro" id="IPR037294">
    <property type="entry name" value="ABC_BtuC-like"/>
</dbReference>
<evidence type="ECO:0000256" key="4">
    <source>
        <dbReference type="ARBA" id="ARBA00022475"/>
    </source>
</evidence>
<organism evidence="12 13">
    <name type="scientific">Paenactinomyces guangxiensis</name>
    <dbReference type="NCBI Taxonomy" id="1490290"/>
    <lineage>
        <taxon>Bacteria</taxon>
        <taxon>Bacillati</taxon>
        <taxon>Bacillota</taxon>
        <taxon>Bacilli</taxon>
        <taxon>Bacillales</taxon>
        <taxon>Thermoactinomycetaceae</taxon>
        <taxon>Paenactinomyces</taxon>
    </lineage>
</organism>